<feature type="region of interest" description="Disordered" evidence="1">
    <location>
        <begin position="305"/>
        <end position="324"/>
    </location>
</feature>
<evidence type="ECO:0000313" key="4">
    <source>
        <dbReference type="EMBL" id="MCH7409781.1"/>
    </source>
</evidence>
<keyword evidence="5" id="KW-1185">Reference proteome</keyword>
<dbReference type="Proteomes" id="UP001165489">
    <property type="component" value="Unassembled WGS sequence"/>
</dbReference>
<dbReference type="EMBL" id="JAKZGP010000023">
    <property type="protein sequence ID" value="MCH7409781.1"/>
    <property type="molecule type" value="Genomic_DNA"/>
</dbReference>
<evidence type="ECO:0000259" key="3">
    <source>
        <dbReference type="Pfam" id="PF14292"/>
    </source>
</evidence>
<proteinExistence type="predicted"/>
<dbReference type="PROSITE" id="PS51257">
    <property type="entry name" value="PROKAR_LIPOPROTEIN"/>
    <property type="match status" value="1"/>
</dbReference>
<organism evidence="4 5">
    <name type="scientific">Belliella filtrata</name>
    <dbReference type="NCBI Taxonomy" id="2923435"/>
    <lineage>
        <taxon>Bacteria</taxon>
        <taxon>Pseudomonadati</taxon>
        <taxon>Bacteroidota</taxon>
        <taxon>Cytophagia</taxon>
        <taxon>Cytophagales</taxon>
        <taxon>Cyclobacteriaceae</taxon>
        <taxon>Belliella</taxon>
    </lineage>
</organism>
<dbReference type="RefSeq" id="WP_241348114.1">
    <property type="nucleotide sequence ID" value="NZ_JAKZGP010000023.1"/>
</dbReference>
<name>A0ABS9V041_9BACT</name>
<sequence length="377" mass="42784">MKKFIYQAFLMALAMMTLVVSCTEDDGMIHTQVTPVQALYSPDNNAFFNLGAQSSVAFEWQAALAADNGVVLYEVVFDLEDGDFSEPVYVMPADGRGLQRRLSLPFAELNSIAQLAGIGPEERGRLKWTVRSSKGINVQPSEVSRVIEVLRPAGFPAPDELYLTGTATEAGDSVDEAILMKRIGTNSFEVFTRLNSGTYQFIDRKSENAFSFYVEGDRLRSEGITEFQGEEGIYRIRLNFSGGTVQMHTIEKMELWFAPDGVFLFELPYDQAGVWLEENRTIAFKQESWGRDERYKFRLSVRDSNGQPQEEWFGSSNADNQRPTADTNASYWYMLPTSDDRWNHSFKFQTEVDNSPVDIRVIFNAEVSNYTHQITIR</sequence>
<feature type="signal peptide" evidence="2">
    <location>
        <begin position="1"/>
        <end position="22"/>
    </location>
</feature>
<dbReference type="InterPro" id="IPR025970">
    <property type="entry name" value="SusE"/>
</dbReference>
<dbReference type="Pfam" id="PF14292">
    <property type="entry name" value="SusE"/>
    <property type="match status" value="1"/>
</dbReference>
<accession>A0ABS9V041</accession>
<feature type="domain" description="SusE outer membrane protein" evidence="3">
    <location>
        <begin position="29"/>
        <end position="131"/>
    </location>
</feature>
<feature type="chain" id="PRO_5045877385" evidence="2">
    <location>
        <begin position="23"/>
        <end position="377"/>
    </location>
</feature>
<evidence type="ECO:0000256" key="2">
    <source>
        <dbReference type="SAM" id="SignalP"/>
    </source>
</evidence>
<protein>
    <submittedName>
        <fullName evidence="4">SusE domain-containing protein</fullName>
    </submittedName>
</protein>
<reference evidence="4" key="1">
    <citation type="submission" date="2022-03" db="EMBL/GenBank/DDBJ databases">
        <title>De novo assembled genomes of Belliella spp. (Cyclobacteriaceae) strains.</title>
        <authorList>
            <person name="Szabo A."/>
            <person name="Korponai K."/>
            <person name="Felfoldi T."/>
        </authorList>
    </citation>
    <scope>NUCLEOTIDE SEQUENCE</scope>
    <source>
        <strain evidence="4">DSM 111904</strain>
    </source>
</reference>
<comment type="caution">
    <text evidence="4">The sequence shown here is derived from an EMBL/GenBank/DDBJ whole genome shotgun (WGS) entry which is preliminary data.</text>
</comment>
<evidence type="ECO:0000256" key="1">
    <source>
        <dbReference type="SAM" id="MobiDB-lite"/>
    </source>
</evidence>
<evidence type="ECO:0000313" key="5">
    <source>
        <dbReference type="Proteomes" id="UP001165489"/>
    </source>
</evidence>
<gene>
    <name evidence="4" type="ORF">MM239_10280</name>
</gene>
<keyword evidence="2" id="KW-0732">Signal</keyword>